<dbReference type="Pfam" id="PF00656">
    <property type="entry name" value="Peptidase_C14"/>
    <property type="match status" value="1"/>
</dbReference>
<keyword evidence="7" id="KW-1185">Reference proteome</keyword>
<evidence type="ECO:0000256" key="1">
    <source>
        <dbReference type="ARBA" id="ARBA00010134"/>
    </source>
</evidence>
<feature type="domain" description="Caspase family p10" evidence="4">
    <location>
        <begin position="173"/>
        <end position="255"/>
    </location>
</feature>
<evidence type="ECO:0000313" key="7">
    <source>
        <dbReference type="Proteomes" id="UP000287447"/>
    </source>
</evidence>
<sequence length="604" mass="64319">MVNKKQFLTAAILAITLAFAAVLSEKAHAAGRYALVIGNSNYSFAPLRNPAQDASLMAATLRVLGFDVSLYQDVPQRDLKRAVVDFGRKLEQGGKDAVGLFYYAGHGVQVNGENYLIPIGAHIRDELDVDIEGVRASIVLSALERAGNSLNIVILDACRNNPFQSGTRAVRGGLARMDAPSGTLLAYSTSPGNVAEDGTGRNSPYTQALAQSMRTQGAKVEDVFKRVRVAVMERTNNRQVPWESSSLTGDFYFVDDGQGGQVAIPTAESQGRTSTDQAVEIEYWKSISSSDNPDLFQSYLSAFPNGLFASIAEKRIAALNGAGLGNAQPQQTLGGQSPGPLWETIKNSDDPTIFQAFLAEFPDGFYARLARARLDQLGAASAQATAQSQPPAVISRQSPDQDQIEVDLRFWEAIGNSNRRGDYLAYLQKFPNGQFVTLARARLADLDSNKVAQAGHSAQAPAPAPTQAPSVTTPQSPPQQVAAAPAVTSSSTSGAGASRALNWAGKTWQLDSGGQPSLLCNNEASHTIKMQVAGGALNGAITSPELGSVSIRATVQPSGRFHGKMFYLSAWSVSGYVKDGKITGKFWNPLTIGMCRGAFELAPE</sequence>
<dbReference type="Proteomes" id="UP000287447">
    <property type="component" value="Unassembled WGS sequence"/>
</dbReference>
<feature type="chain" id="PRO_5019400763" evidence="3">
    <location>
        <begin position="21"/>
        <end position="604"/>
    </location>
</feature>
<evidence type="ECO:0000313" key="6">
    <source>
        <dbReference type="EMBL" id="RVU34788.1"/>
    </source>
</evidence>
<evidence type="ECO:0000259" key="4">
    <source>
        <dbReference type="PROSITE" id="PS50207"/>
    </source>
</evidence>
<comment type="caution">
    <text evidence="6">The sequence shown here is derived from an EMBL/GenBank/DDBJ whole genome shotgun (WGS) entry which is preliminary data.</text>
</comment>
<dbReference type="PROSITE" id="PS50207">
    <property type="entry name" value="CASPASE_P10"/>
    <property type="match status" value="1"/>
</dbReference>
<protein>
    <submittedName>
        <fullName evidence="6">Caspase family protein</fullName>
    </submittedName>
</protein>
<evidence type="ECO:0000259" key="5">
    <source>
        <dbReference type="PROSITE" id="PS50208"/>
    </source>
</evidence>
<feature type="signal peptide" evidence="3">
    <location>
        <begin position="1"/>
        <end position="20"/>
    </location>
</feature>
<accession>A0A437QJV8</accession>
<dbReference type="PROSITE" id="PS50208">
    <property type="entry name" value="CASPASE_P20"/>
    <property type="match status" value="1"/>
</dbReference>
<dbReference type="EMBL" id="SADE01000003">
    <property type="protein sequence ID" value="RVU34788.1"/>
    <property type="molecule type" value="Genomic_DNA"/>
</dbReference>
<dbReference type="RefSeq" id="WP_127766944.1">
    <property type="nucleotide sequence ID" value="NZ_SADE01000003.1"/>
</dbReference>
<dbReference type="AlphaFoldDB" id="A0A437QJV8"/>
<comment type="similarity">
    <text evidence="1">Belongs to the peptidase C14A family.</text>
</comment>
<dbReference type="InterPro" id="IPR052039">
    <property type="entry name" value="Caspase-related_regulators"/>
</dbReference>
<evidence type="ECO:0000256" key="3">
    <source>
        <dbReference type="SAM" id="SignalP"/>
    </source>
</evidence>
<dbReference type="InterPro" id="IPR002138">
    <property type="entry name" value="Pept_C14_p10"/>
</dbReference>
<keyword evidence="3" id="KW-0732">Signal</keyword>
<gene>
    <name evidence="6" type="ORF">EOI86_18250</name>
</gene>
<dbReference type="InterPro" id="IPR015917">
    <property type="entry name" value="Pept_C14A"/>
</dbReference>
<feature type="compositionally biased region" description="Low complexity" evidence="2">
    <location>
        <begin position="457"/>
        <end position="495"/>
    </location>
</feature>
<feature type="domain" description="Caspase family p20" evidence="5">
    <location>
        <begin position="30"/>
        <end position="162"/>
    </location>
</feature>
<name>A0A437QJV8_9PROT</name>
<dbReference type="PANTHER" id="PTHR22576:SF37">
    <property type="entry name" value="MUCOSA-ASSOCIATED LYMPHOID TISSUE LYMPHOMA TRANSLOCATION PROTEIN 1"/>
    <property type="match status" value="1"/>
</dbReference>
<proteinExistence type="inferred from homology"/>
<dbReference type="SMART" id="SM00115">
    <property type="entry name" value="CASc"/>
    <property type="match status" value="1"/>
</dbReference>
<dbReference type="GO" id="GO:0006508">
    <property type="term" value="P:proteolysis"/>
    <property type="evidence" value="ECO:0007669"/>
    <property type="project" value="InterPro"/>
</dbReference>
<dbReference type="InterPro" id="IPR029030">
    <property type="entry name" value="Caspase-like_dom_sf"/>
</dbReference>
<dbReference type="Gene3D" id="3.40.50.1460">
    <property type="match status" value="1"/>
</dbReference>
<dbReference type="PANTHER" id="PTHR22576">
    <property type="entry name" value="MUCOSA ASSOCIATED LYMPHOID TISSUE LYMPHOMA TRANSLOCATION PROTEIN 1/PARACASPASE"/>
    <property type="match status" value="1"/>
</dbReference>
<evidence type="ECO:0000256" key="2">
    <source>
        <dbReference type="SAM" id="MobiDB-lite"/>
    </source>
</evidence>
<dbReference type="InterPro" id="IPR011600">
    <property type="entry name" value="Pept_C14_caspase"/>
</dbReference>
<dbReference type="InterPro" id="IPR001309">
    <property type="entry name" value="Pept_C14_p20"/>
</dbReference>
<reference evidence="7" key="1">
    <citation type="submission" date="2019-01" db="EMBL/GenBank/DDBJ databases">
        <title>Gri0909 isolated from a small marine red alga.</title>
        <authorList>
            <person name="Kim J."/>
            <person name="Jeong S.E."/>
            <person name="Jeon C.O."/>
        </authorList>
    </citation>
    <scope>NUCLEOTIDE SEQUENCE [LARGE SCALE GENOMIC DNA]</scope>
    <source>
        <strain evidence="7">Gri0909</strain>
    </source>
</reference>
<organism evidence="6 7">
    <name type="scientific">Hwanghaeella grinnelliae</name>
    <dbReference type="NCBI Taxonomy" id="2500179"/>
    <lineage>
        <taxon>Bacteria</taxon>
        <taxon>Pseudomonadati</taxon>
        <taxon>Pseudomonadota</taxon>
        <taxon>Alphaproteobacteria</taxon>
        <taxon>Rhodospirillales</taxon>
        <taxon>Rhodospirillaceae</taxon>
        <taxon>Hwanghaeella</taxon>
    </lineage>
</organism>
<feature type="region of interest" description="Disordered" evidence="2">
    <location>
        <begin position="452"/>
        <end position="495"/>
    </location>
</feature>
<dbReference type="SUPFAM" id="SSF52129">
    <property type="entry name" value="Caspase-like"/>
    <property type="match status" value="1"/>
</dbReference>
<dbReference type="OrthoDB" id="321999at2"/>
<dbReference type="GO" id="GO:0004197">
    <property type="term" value="F:cysteine-type endopeptidase activity"/>
    <property type="evidence" value="ECO:0007669"/>
    <property type="project" value="InterPro"/>
</dbReference>